<dbReference type="Proteomes" id="UP000789901">
    <property type="component" value="Unassembled WGS sequence"/>
</dbReference>
<feature type="non-terminal residue" evidence="1">
    <location>
        <position position="145"/>
    </location>
</feature>
<keyword evidence="2" id="KW-1185">Reference proteome</keyword>
<name>A0ABN7X631_GIGMA</name>
<organism evidence="1 2">
    <name type="scientific">Gigaspora margarita</name>
    <dbReference type="NCBI Taxonomy" id="4874"/>
    <lineage>
        <taxon>Eukaryota</taxon>
        <taxon>Fungi</taxon>
        <taxon>Fungi incertae sedis</taxon>
        <taxon>Mucoromycota</taxon>
        <taxon>Glomeromycotina</taxon>
        <taxon>Glomeromycetes</taxon>
        <taxon>Diversisporales</taxon>
        <taxon>Gigasporaceae</taxon>
        <taxon>Gigaspora</taxon>
    </lineage>
</organism>
<reference evidence="1 2" key="1">
    <citation type="submission" date="2021-06" db="EMBL/GenBank/DDBJ databases">
        <authorList>
            <person name="Kallberg Y."/>
            <person name="Tangrot J."/>
            <person name="Rosling A."/>
        </authorList>
    </citation>
    <scope>NUCLEOTIDE SEQUENCE [LARGE SCALE GENOMIC DNA]</scope>
    <source>
        <strain evidence="1 2">120-4 pot B 10/14</strain>
    </source>
</reference>
<evidence type="ECO:0000313" key="1">
    <source>
        <dbReference type="EMBL" id="CAG8848630.1"/>
    </source>
</evidence>
<sequence>MTKGRPQQNKGPCAICGENASKIFRKLTKESLKIANNSPNANLIIVDTLKVGDELCQTHYNNLVAFELDKVYKLNQLKPYNLLNQSAQRNRSKKGALLFQNSINKAIPAVFHPTDNLSLLKKENIENLEPHIDNPNIIDSITKSI</sequence>
<dbReference type="EMBL" id="CAJVQB010092860">
    <property type="protein sequence ID" value="CAG8848630.1"/>
    <property type="molecule type" value="Genomic_DNA"/>
</dbReference>
<comment type="caution">
    <text evidence="1">The sequence shown here is derived from an EMBL/GenBank/DDBJ whole genome shotgun (WGS) entry which is preliminary data.</text>
</comment>
<accession>A0ABN7X631</accession>
<protein>
    <submittedName>
        <fullName evidence="1">3996_t:CDS:1</fullName>
    </submittedName>
</protein>
<gene>
    <name evidence="1" type="ORF">GMARGA_LOCUS39281</name>
</gene>
<evidence type="ECO:0000313" key="2">
    <source>
        <dbReference type="Proteomes" id="UP000789901"/>
    </source>
</evidence>
<proteinExistence type="predicted"/>